<evidence type="ECO:0000256" key="2">
    <source>
        <dbReference type="ARBA" id="ARBA00022989"/>
    </source>
</evidence>
<name>A0A0B5HTK2_9ACTN</name>
<feature type="transmembrane region" description="Helical" evidence="3">
    <location>
        <begin position="367"/>
        <end position="387"/>
    </location>
</feature>
<dbReference type="Gene3D" id="6.10.340.10">
    <property type="match status" value="1"/>
</dbReference>
<feature type="transmembrane region" description="Helical" evidence="3">
    <location>
        <begin position="628"/>
        <end position="649"/>
    </location>
</feature>
<keyword evidence="3" id="KW-0472">Membrane</keyword>
<proteinExistence type="predicted"/>
<keyword evidence="1 3" id="KW-0812">Transmembrane</keyword>
<dbReference type="GO" id="GO:0007165">
    <property type="term" value="P:signal transduction"/>
    <property type="evidence" value="ECO:0007669"/>
    <property type="project" value="InterPro"/>
</dbReference>
<dbReference type="PANTHER" id="PTHR32089:SF112">
    <property type="entry name" value="LYSOZYME-LIKE PROTEIN-RELATED"/>
    <property type="match status" value="1"/>
</dbReference>
<dbReference type="KEGG" id="svt:SVTN_04460"/>
<evidence type="ECO:0000256" key="3">
    <source>
        <dbReference type="SAM" id="Phobius"/>
    </source>
</evidence>
<feature type="domain" description="HAMP" evidence="4">
    <location>
        <begin position="647"/>
        <end position="699"/>
    </location>
</feature>
<dbReference type="SUPFAM" id="SSF158472">
    <property type="entry name" value="HAMP domain-like"/>
    <property type="match status" value="1"/>
</dbReference>
<gene>
    <name evidence="5" type="ORF">SVTN_04460</name>
</gene>
<evidence type="ECO:0000313" key="5">
    <source>
        <dbReference type="EMBL" id="AJF63796.1"/>
    </source>
</evidence>
<dbReference type="EMBL" id="CP010407">
    <property type="protein sequence ID" value="AJF63796.1"/>
    <property type="molecule type" value="Genomic_DNA"/>
</dbReference>
<accession>A0A0B5HTK2</accession>
<keyword evidence="6" id="KW-1185">Reference proteome</keyword>
<evidence type="ECO:0000313" key="6">
    <source>
        <dbReference type="Proteomes" id="UP000031774"/>
    </source>
</evidence>
<dbReference type="GO" id="GO:0016020">
    <property type="term" value="C:membrane"/>
    <property type="evidence" value="ECO:0007669"/>
    <property type="project" value="InterPro"/>
</dbReference>
<feature type="transmembrane region" description="Helical" evidence="3">
    <location>
        <begin position="278"/>
        <end position="302"/>
    </location>
</feature>
<dbReference type="HOGENOM" id="CLU_369566_0_0_11"/>
<evidence type="ECO:0000259" key="4">
    <source>
        <dbReference type="PROSITE" id="PS50885"/>
    </source>
</evidence>
<dbReference type="SMART" id="SM00304">
    <property type="entry name" value="HAMP"/>
    <property type="match status" value="2"/>
</dbReference>
<dbReference type="InterPro" id="IPR003660">
    <property type="entry name" value="HAMP_dom"/>
</dbReference>
<dbReference type="Proteomes" id="UP000031774">
    <property type="component" value="Chromosome"/>
</dbReference>
<dbReference type="STRING" id="362257.SVTN_04460"/>
<dbReference type="PROSITE" id="PS50885">
    <property type="entry name" value="HAMP"/>
    <property type="match status" value="2"/>
</dbReference>
<protein>
    <recommendedName>
        <fullName evidence="4">HAMP domain-containing protein</fullName>
    </recommendedName>
</protein>
<reference evidence="5 6" key="1">
    <citation type="submission" date="2014-12" db="EMBL/GenBank/DDBJ databases">
        <title>Complete genome sequence of Streptomyces vietnamensis strain GIMV4.0001, a genetic manipulable producer of the benzoisochromanequinone antibiotic granaticin.</title>
        <authorList>
            <person name="Deng M.R."/>
            <person name="Guo J."/>
            <person name="Ma L.Y."/>
            <person name="Feng G.D."/>
            <person name="Mo C.Y."/>
            <person name="Zhu H.H."/>
        </authorList>
    </citation>
    <scope>NUCLEOTIDE SEQUENCE [LARGE SCALE GENOMIC DNA]</scope>
    <source>
        <strain evidence="6">GIMV4.0001</strain>
    </source>
</reference>
<dbReference type="CDD" id="cd06225">
    <property type="entry name" value="HAMP"/>
    <property type="match status" value="1"/>
</dbReference>
<dbReference type="Pfam" id="PF00672">
    <property type="entry name" value="HAMP"/>
    <property type="match status" value="1"/>
</dbReference>
<dbReference type="AlphaFoldDB" id="A0A0B5HTK2"/>
<feature type="domain" description="HAMP" evidence="4">
    <location>
        <begin position="300"/>
        <end position="352"/>
    </location>
</feature>
<organism evidence="5 6">
    <name type="scientific">Streptomyces vietnamensis</name>
    <dbReference type="NCBI Taxonomy" id="362257"/>
    <lineage>
        <taxon>Bacteria</taxon>
        <taxon>Bacillati</taxon>
        <taxon>Actinomycetota</taxon>
        <taxon>Actinomycetes</taxon>
        <taxon>Kitasatosporales</taxon>
        <taxon>Streptomycetaceae</taxon>
        <taxon>Streptomyces</taxon>
    </lineage>
</organism>
<sequence length="709" mass="74714">MPLLGGVRPPIAALLAVLVAVAATTVVLLRDQERASVDSAVLTVQERIAEDGALSLRASLDESVVDLQRAARSFDGVGGRSDAQILDGLDAAYDKWRGKAVIDAGRGTLLAASGETIPLGSVGDRRTADGVIQPKLVRLGTGEVRVLVFAPLAARPGAGPRLLVTSSSLSVPTPASGDTRATSVLGPDGKVLAANGPAEARKALGDAGGEFAAARGDGTGKAPSGSRAVRHGDSRLATGYGAIAAADGERATPAQSLGLTVATAVRVDDDPVALSTQIFGLACAGLLIAVALLVSLLLYLFLQRPLLRLYVESRRVADGDTAREVSAPRFGEAARIGRALERLRLRLLGTPHGVLPEPVRRRVGAGFVLALCAVLVLLWSVPLLFLVQRGDDTVAVPKRLVTDHQLRTETTAARVRKALAEGYADLAATAQTVGDLKQDAADDLLDRMRAESKRYRSLYVVRDGKVTAGSGDRPQDAAVAKLRAGKVVQVNDSGKEPVIAAYAAVPGQKGTTVVGEYDPRFLVTLVSRPGMGRVHLVDVGCRTVAADSREGFLAFDRLSGHGLDQLCQEAARSHRSQSRVVRGEQTVITAVAPLQGTGATRELGWQVVSAQPGAWTTLPEYVAQRRTMLAGLLGSAAAVACLGWLYIVVVRPLRSLAAHAERLADGDLRTVLFPQHHDEVGAVMRTMELIRRQIHEEPRTRVVAPHGRN</sequence>
<dbReference type="PANTHER" id="PTHR32089">
    <property type="entry name" value="METHYL-ACCEPTING CHEMOTAXIS PROTEIN MCPB"/>
    <property type="match status" value="1"/>
</dbReference>
<keyword evidence="2 3" id="KW-1133">Transmembrane helix</keyword>
<evidence type="ECO:0000256" key="1">
    <source>
        <dbReference type="ARBA" id="ARBA00022692"/>
    </source>
</evidence>